<dbReference type="InterPro" id="IPR029063">
    <property type="entry name" value="SAM-dependent_MTases_sf"/>
</dbReference>
<organism evidence="1 2">
    <name type="scientific">Saccoglossus kowalevskii</name>
    <name type="common">Acorn worm</name>
    <dbReference type="NCBI Taxonomy" id="10224"/>
    <lineage>
        <taxon>Eukaryota</taxon>
        <taxon>Metazoa</taxon>
        <taxon>Hemichordata</taxon>
        <taxon>Enteropneusta</taxon>
        <taxon>Harrimaniidae</taxon>
        <taxon>Saccoglossus</taxon>
    </lineage>
</organism>
<evidence type="ECO:0000313" key="1">
    <source>
        <dbReference type="Proteomes" id="UP000694865"/>
    </source>
</evidence>
<protein>
    <submittedName>
        <fullName evidence="2">Histamine N-methyltransferase B-like</fullName>
    </submittedName>
</protein>
<dbReference type="Gene3D" id="3.40.50.150">
    <property type="entry name" value="Vaccinia Virus protein VP39"/>
    <property type="match status" value="1"/>
</dbReference>
<dbReference type="SUPFAM" id="SSF53335">
    <property type="entry name" value="S-adenosyl-L-methionine-dependent methyltransferases"/>
    <property type="match status" value="1"/>
</dbReference>
<dbReference type="Proteomes" id="UP000694865">
    <property type="component" value="Unplaced"/>
</dbReference>
<evidence type="ECO:0000313" key="2">
    <source>
        <dbReference type="RefSeq" id="XP_006813109.1"/>
    </source>
</evidence>
<accession>A0ABM0LZB8</accession>
<dbReference type="GeneID" id="100377411"/>
<keyword evidence="1" id="KW-1185">Reference proteome</keyword>
<reference evidence="2" key="1">
    <citation type="submission" date="2025-08" db="UniProtKB">
        <authorList>
            <consortium name="RefSeq"/>
        </authorList>
    </citation>
    <scope>IDENTIFICATION</scope>
    <source>
        <tissue evidence="2">Testes</tissue>
    </source>
</reference>
<dbReference type="RefSeq" id="XP_006813109.1">
    <property type="nucleotide sequence ID" value="XM_006813046.1"/>
</dbReference>
<name>A0ABM0LZB8_SACKO</name>
<gene>
    <name evidence="2" type="primary">LOC100377411</name>
</gene>
<sequence length="231" mass="27053">MATTSDYLADNLYQYHQSFQTILNYGMRSREHRYKEDAIKTVAKLRLESCNEVHVLSIGSANGITEYLEEGGTADKYDFIHACHSFYYFGDDGNTLHNLYNMLNKDGILLIRAVTGAGWLKYFKYRNNFQLSRKYKSAIDAKNLINLQFPDARIEIIHGPIEVTFTKCFDKDLKDYNRMLDFINAIVNFRNSRPRDEVEASLRYLRDECCYVKGDEIMINNDEDDIIIWKK</sequence>
<proteinExistence type="predicted"/>